<dbReference type="NCBIfam" id="TIGR01730">
    <property type="entry name" value="RND_mfp"/>
    <property type="match status" value="1"/>
</dbReference>
<dbReference type="RefSeq" id="WP_161138884.1">
    <property type="nucleotide sequence ID" value="NZ_SPKJ01000004.1"/>
</dbReference>
<dbReference type="InterPro" id="IPR006143">
    <property type="entry name" value="RND_pump_MFP"/>
</dbReference>
<evidence type="ECO:0000256" key="1">
    <source>
        <dbReference type="ARBA" id="ARBA00009477"/>
    </source>
</evidence>
<dbReference type="PANTHER" id="PTHR30158:SF10">
    <property type="entry name" value="CATION EFFLUX PUMP"/>
    <property type="match status" value="1"/>
</dbReference>
<dbReference type="GO" id="GO:0046677">
    <property type="term" value="P:response to antibiotic"/>
    <property type="evidence" value="ECO:0007669"/>
    <property type="project" value="TreeGrafter"/>
</dbReference>
<dbReference type="PANTHER" id="PTHR30158">
    <property type="entry name" value="ACRA/E-RELATED COMPONENT OF DRUG EFFLUX TRANSPORTER"/>
    <property type="match status" value="1"/>
</dbReference>
<keyword evidence="5" id="KW-1185">Reference proteome</keyword>
<feature type="coiled-coil region" evidence="2">
    <location>
        <begin position="92"/>
        <end position="119"/>
    </location>
</feature>
<keyword evidence="2" id="KW-0175">Coiled coil</keyword>
<dbReference type="OrthoDB" id="7914255at2"/>
<dbReference type="Gene3D" id="2.40.30.170">
    <property type="match status" value="1"/>
</dbReference>
<dbReference type="EMBL" id="SPKJ01000004">
    <property type="protein sequence ID" value="MYZ46534.1"/>
    <property type="molecule type" value="Genomic_DNA"/>
</dbReference>
<feature type="chain" id="PRO_5037500701" evidence="3">
    <location>
        <begin position="28"/>
        <end position="339"/>
    </location>
</feature>
<gene>
    <name evidence="4" type="ORF">E4O86_02205</name>
</gene>
<organism evidence="4 5">
    <name type="scientific">Propylenella binzhouense</name>
    <dbReference type="NCBI Taxonomy" id="2555902"/>
    <lineage>
        <taxon>Bacteria</taxon>
        <taxon>Pseudomonadati</taxon>
        <taxon>Pseudomonadota</taxon>
        <taxon>Alphaproteobacteria</taxon>
        <taxon>Hyphomicrobiales</taxon>
        <taxon>Propylenellaceae</taxon>
        <taxon>Propylenella</taxon>
    </lineage>
</organism>
<protein>
    <submittedName>
        <fullName evidence="4">Efflux RND transporter periplasmic adaptor subunit</fullName>
    </submittedName>
</protein>
<proteinExistence type="inferred from homology"/>
<dbReference type="GO" id="GO:0005886">
    <property type="term" value="C:plasma membrane"/>
    <property type="evidence" value="ECO:0007669"/>
    <property type="project" value="TreeGrafter"/>
</dbReference>
<evidence type="ECO:0000313" key="4">
    <source>
        <dbReference type="EMBL" id="MYZ46534.1"/>
    </source>
</evidence>
<evidence type="ECO:0000256" key="3">
    <source>
        <dbReference type="SAM" id="SignalP"/>
    </source>
</evidence>
<evidence type="ECO:0000313" key="5">
    <source>
        <dbReference type="Proteomes" id="UP000773614"/>
    </source>
</evidence>
<dbReference type="Proteomes" id="UP000773614">
    <property type="component" value="Unassembled WGS sequence"/>
</dbReference>
<comment type="similarity">
    <text evidence="1">Belongs to the membrane fusion protein (MFP) (TC 8.A.1) family.</text>
</comment>
<accession>A0A964WS29</accession>
<evidence type="ECO:0000256" key="2">
    <source>
        <dbReference type="SAM" id="Coils"/>
    </source>
</evidence>
<reference evidence="4" key="1">
    <citation type="submission" date="2019-03" db="EMBL/GenBank/DDBJ databases">
        <title>Afifella sp. nov., isolated from activated sludge.</title>
        <authorList>
            <person name="Li Q."/>
            <person name="Liu Y."/>
        </authorList>
    </citation>
    <scope>NUCLEOTIDE SEQUENCE</scope>
    <source>
        <strain evidence="4">L72</strain>
    </source>
</reference>
<dbReference type="Gene3D" id="2.40.420.20">
    <property type="match status" value="1"/>
</dbReference>
<dbReference type="Gene3D" id="2.40.50.100">
    <property type="match status" value="1"/>
</dbReference>
<sequence>MPRTIRSVAALALAAAGLFPWAPPVGAAERAVETLTIPELKAVFGQIESRTVVPARARIGGTLTEVLVGEGSEVEEGEVIARVVDDKIALELDAANARIKALDSQLENARVELDRAQELLARGVAPQSRVDQATTAFDVVSNQVAAANAEKAVIEQRAREGDILAPETGRVLSVPVTRGSVILAGEEIARIASGRYYLRLSLPERHAAEIVEGASVTIGRRGISGASAGSDEDTRSGRIAKVYPEIADGRVIADVEVADIGDYFVGERTLVRIPVGRRTVLAVPAAALTTRHGIDYVRVASPDGALDVAVILGETFAHEGERMVEILTGLSPGDRVVVP</sequence>
<name>A0A964WS29_9HYPH</name>
<dbReference type="GO" id="GO:0022857">
    <property type="term" value="F:transmembrane transporter activity"/>
    <property type="evidence" value="ECO:0007669"/>
    <property type="project" value="InterPro"/>
</dbReference>
<feature type="signal peptide" evidence="3">
    <location>
        <begin position="1"/>
        <end position="27"/>
    </location>
</feature>
<dbReference type="AlphaFoldDB" id="A0A964WS29"/>
<comment type="caution">
    <text evidence="4">The sequence shown here is derived from an EMBL/GenBank/DDBJ whole genome shotgun (WGS) entry which is preliminary data.</text>
</comment>
<dbReference type="Gene3D" id="1.10.287.470">
    <property type="entry name" value="Helix hairpin bin"/>
    <property type="match status" value="1"/>
</dbReference>
<keyword evidence="3" id="KW-0732">Signal</keyword>
<dbReference type="SUPFAM" id="SSF111369">
    <property type="entry name" value="HlyD-like secretion proteins"/>
    <property type="match status" value="1"/>
</dbReference>